<keyword evidence="9" id="KW-1185">Reference proteome</keyword>
<dbReference type="SMART" id="SM00862">
    <property type="entry name" value="Trans_reg_C"/>
    <property type="match status" value="1"/>
</dbReference>
<dbReference type="Proteomes" id="UP000095401">
    <property type="component" value="Chromosome"/>
</dbReference>
<evidence type="ECO:0000256" key="3">
    <source>
        <dbReference type="ARBA" id="ARBA00023015"/>
    </source>
</evidence>
<dbReference type="GO" id="GO:0000976">
    <property type="term" value="F:transcription cis-regulatory region binding"/>
    <property type="evidence" value="ECO:0007669"/>
    <property type="project" value="TreeGrafter"/>
</dbReference>
<keyword evidence="5" id="KW-0804">Transcription</keyword>
<dbReference type="GO" id="GO:0032993">
    <property type="term" value="C:protein-DNA complex"/>
    <property type="evidence" value="ECO:0007669"/>
    <property type="project" value="TreeGrafter"/>
</dbReference>
<reference evidence="9" key="1">
    <citation type="submission" date="2016-09" db="EMBL/GenBank/DDBJ databases">
        <title>Acidihalobacter prosperus F5.</title>
        <authorList>
            <person name="Khaleque H.N."/>
            <person name="Ramsay J.P."/>
            <person name="Kaksonen A.H."/>
            <person name="Boxall N.J."/>
            <person name="Watkin E.L.J."/>
        </authorList>
    </citation>
    <scope>NUCLEOTIDE SEQUENCE [LARGE SCALE GENOMIC DNA]</scope>
    <source>
        <strain evidence="9">F5</strain>
    </source>
</reference>
<keyword evidence="4 6" id="KW-0238">DNA-binding</keyword>
<evidence type="ECO:0000313" key="9">
    <source>
        <dbReference type="Proteomes" id="UP000095401"/>
    </source>
</evidence>
<evidence type="ECO:0000256" key="1">
    <source>
        <dbReference type="ARBA" id="ARBA00022553"/>
    </source>
</evidence>
<dbReference type="InterPro" id="IPR036388">
    <property type="entry name" value="WH-like_DNA-bd_sf"/>
</dbReference>
<dbReference type="RefSeq" id="WP_070079591.1">
    <property type="nucleotide sequence ID" value="NZ_CP017415.1"/>
</dbReference>
<keyword evidence="3" id="KW-0805">Transcription regulation</keyword>
<dbReference type="GO" id="GO:0006355">
    <property type="term" value="P:regulation of DNA-templated transcription"/>
    <property type="evidence" value="ECO:0007669"/>
    <property type="project" value="InterPro"/>
</dbReference>
<gene>
    <name evidence="8" type="ORF">BI364_16020</name>
</gene>
<feature type="DNA-binding region" description="OmpR/PhoB-type" evidence="6">
    <location>
        <begin position="121"/>
        <end position="219"/>
    </location>
</feature>
<protein>
    <recommendedName>
        <fullName evidence="7">OmpR/PhoB-type domain-containing protein</fullName>
    </recommendedName>
</protein>
<dbReference type="Pfam" id="PF00486">
    <property type="entry name" value="Trans_reg_C"/>
    <property type="match status" value="1"/>
</dbReference>
<proteinExistence type="predicted"/>
<dbReference type="KEGG" id="aprs:BI364_16020"/>
<dbReference type="SUPFAM" id="SSF46894">
    <property type="entry name" value="C-terminal effector domain of the bipartite response regulators"/>
    <property type="match status" value="1"/>
</dbReference>
<dbReference type="InterPro" id="IPR016032">
    <property type="entry name" value="Sig_transdc_resp-reg_C-effctor"/>
</dbReference>
<dbReference type="GO" id="GO:0000156">
    <property type="term" value="F:phosphorelay response regulator activity"/>
    <property type="evidence" value="ECO:0007669"/>
    <property type="project" value="TreeGrafter"/>
</dbReference>
<dbReference type="Gene3D" id="1.10.10.10">
    <property type="entry name" value="Winged helix-like DNA-binding domain superfamily/Winged helix DNA-binding domain"/>
    <property type="match status" value="1"/>
</dbReference>
<name>A0A1D8IRW1_9GAMM</name>
<evidence type="ECO:0000256" key="5">
    <source>
        <dbReference type="ARBA" id="ARBA00023163"/>
    </source>
</evidence>
<evidence type="ECO:0000256" key="4">
    <source>
        <dbReference type="ARBA" id="ARBA00023125"/>
    </source>
</evidence>
<dbReference type="GO" id="GO:0005829">
    <property type="term" value="C:cytosol"/>
    <property type="evidence" value="ECO:0007669"/>
    <property type="project" value="TreeGrafter"/>
</dbReference>
<keyword evidence="1" id="KW-0597">Phosphoprotein</keyword>
<evidence type="ECO:0000256" key="6">
    <source>
        <dbReference type="PROSITE-ProRule" id="PRU01091"/>
    </source>
</evidence>
<accession>A0A1D8IRW1</accession>
<evidence type="ECO:0000256" key="2">
    <source>
        <dbReference type="ARBA" id="ARBA00023012"/>
    </source>
</evidence>
<feature type="domain" description="OmpR/PhoB-type" evidence="7">
    <location>
        <begin position="121"/>
        <end position="219"/>
    </location>
</feature>
<sequence length="220" mass="24571">MLLLLLSEPEYPPRRLLSALRTRCESIHEFAWPLMRDTTEWPPVEAVVLHGRDDRVVEYVATTRTRAGKAALLVVAPLSHAGRLAALEHGADDCLPGDVPGQMLHQRLLALRAVSPAALNEGHCIIGDLQVGLSSVDVWRAGRHLRLGVREYQLLRLLALNADRTISRGELVERVWGVEADPNDNVLDVYVHRLRTKVDKPFPKPLIQTVRGIGYRLADD</sequence>
<dbReference type="PANTHER" id="PTHR48111:SF22">
    <property type="entry name" value="REGULATOR OF RPOS"/>
    <property type="match status" value="1"/>
</dbReference>
<dbReference type="AlphaFoldDB" id="A0A1D8IRW1"/>
<evidence type="ECO:0000259" key="7">
    <source>
        <dbReference type="PROSITE" id="PS51755"/>
    </source>
</evidence>
<dbReference type="InterPro" id="IPR001867">
    <property type="entry name" value="OmpR/PhoB-type_DNA-bd"/>
</dbReference>
<evidence type="ECO:0000313" key="8">
    <source>
        <dbReference type="EMBL" id="AOU99241.1"/>
    </source>
</evidence>
<dbReference type="InterPro" id="IPR039420">
    <property type="entry name" value="WalR-like"/>
</dbReference>
<organism evidence="8 9">
    <name type="scientific">Acidihalobacter yilgarnensis</name>
    <dbReference type="NCBI Taxonomy" id="2819280"/>
    <lineage>
        <taxon>Bacteria</taxon>
        <taxon>Pseudomonadati</taxon>
        <taxon>Pseudomonadota</taxon>
        <taxon>Gammaproteobacteria</taxon>
        <taxon>Chromatiales</taxon>
        <taxon>Ectothiorhodospiraceae</taxon>
        <taxon>Acidihalobacter</taxon>
    </lineage>
</organism>
<keyword evidence="2" id="KW-0902">Two-component regulatory system</keyword>
<dbReference type="PANTHER" id="PTHR48111">
    <property type="entry name" value="REGULATOR OF RPOS"/>
    <property type="match status" value="1"/>
</dbReference>
<dbReference type="CDD" id="cd00383">
    <property type="entry name" value="trans_reg_C"/>
    <property type="match status" value="1"/>
</dbReference>
<dbReference type="EMBL" id="CP017415">
    <property type="protein sequence ID" value="AOU99241.1"/>
    <property type="molecule type" value="Genomic_DNA"/>
</dbReference>
<dbReference type="PROSITE" id="PS51755">
    <property type="entry name" value="OMPR_PHOB"/>
    <property type="match status" value="1"/>
</dbReference>